<name>A0AAV9AM86_ACOGR</name>
<accession>A0AAV9AM86</accession>
<dbReference type="AlphaFoldDB" id="A0AAV9AM86"/>
<evidence type="ECO:0000313" key="3">
    <source>
        <dbReference type="Proteomes" id="UP001179952"/>
    </source>
</evidence>
<protein>
    <submittedName>
        <fullName evidence="2">Uncharacterized protein</fullName>
    </submittedName>
</protein>
<evidence type="ECO:0000313" key="2">
    <source>
        <dbReference type="EMBL" id="KAK1265302.1"/>
    </source>
</evidence>
<comment type="caution">
    <text evidence="2">The sequence shown here is derived from an EMBL/GenBank/DDBJ whole genome shotgun (WGS) entry which is preliminary data.</text>
</comment>
<keyword evidence="3" id="KW-1185">Reference proteome</keyword>
<proteinExistence type="predicted"/>
<reference evidence="2" key="1">
    <citation type="journal article" date="2023" name="Nat. Commun.">
        <title>Diploid and tetraploid genomes of Acorus and the evolution of monocots.</title>
        <authorList>
            <person name="Ma L."/>
            <person name="Liu K.W."/>
            <person name="Li Z."/>
            <person name="Hsiao Y.Y."/>
            <person name="Qi Y."/>
            <person name="Fu T."/>
            <person name="Tang G.D."/>
            <person name="Zhang D."/>
            <person name="Sun W.H."/>
            <person name="Liu D.K."/>
            <person name="Li Y."/>
            <person name="Chen G.Z."/>
            <person name="Liu X.D."/>
            <person name="Liao X.Y."/>
            <person name="Jiang Y.T."/>
            <person name="Yu X."/>
            <person name="Hao Y."/>
            <person name="Huang J."/>
            <person name="Zhao X.W."/>
            <person name="Ke S."/>
            <person name="Chen Y.Y."/>
            <person name="Wu W.L."/>
            <person name="Hsu J.L."/>
            <person name="Lin Y.F."/>
            <person name="Huang M.D."/>
            <person name="Li C.Y."/>
            <person name="Huang L."/>
            <person name="Wang Z.W."/>
            <person name="Zhao X."/>
            <person name="Zhong W.Y."/>
            <person name="Peng D.H."/>
            <person name="Ahmad S."/>
            <person name="Lan S."/>
            <person name="Zhang J.S."/>
            <person name="Tsai W.C."/>
            <person name="Van de Peer Y."/>
            <person name="Liu Z.J."/>
        </authorList>
    </citation>
    <scope>NUCLEOTIDE SEQUENCE</scope>
    <source>
        <strain evidence="2">SCP</strain>
    </source>
</reference>
<dbReference type="Proteomes" id="UP001179952">
    <property type="component" value="Unassembled WGS sequence"/>
</dbReference>
<sequence>MIDLWEDIGPWANSTNARPVKFTYMIPNSLPRKYIVIDNDAKLLQIFKENKRSKKFILYVIDNEDEVEPSSAAPNSVAASEVVSQTVVGDQRPIESIVQACSPVVNHDVNQSPFQPPIEDNPHAMQIENIVSSDNDVDAEQELQFDVEDLDVYDILIHDEEQQSMSDDSVQNEEDAEGQGDDVLKVGGTEVNDSGSDSDKVKTLKDEHTCTSVNKVGNEMATSGWLANKFIPKLQKTPEGKLVPKAFKYVQHIVKDIGEYIVRRSSDVMAEVA</sequence>
<dbReference type="EMBL" id="JAUJYN010000008">
    <property type="protein sequence ID" value="KAK1265302.1"/>
    <property type="molecule type" value="Genomic_DNA"/>
</dbReference>
<feature type="compositionally biased region" description="Acidic residues" evidence="1">
    <location>
        <begin position="170"/>
        <end position="180"/>
    </location>
</feature>
<evidence type="ECO:0000256" key="1">
    <source>
        <dbReference type="SAM" id="MobiDB-lite"/>
    </source>
</evidence>
<gene>
    <name evidence="2" type="ORF">QJS04_geneDACA015710</name>
</gene>
<feature type="region of interest" description="Disordered" evidence="1">
    <location>
        <begin position="161"/>
        <end position="204"/>
    </location>
</feature>
<organism evidence="2 3">
    <name type="scientific">Acorus gramineus</name>
    <name type="common">Dwarf sweet flag</name>
    <dbReference type="NCBI Taxonomy" id="55184"/>
    <lineage>
        <taxon>Eukaryota</taxon>
        <taxon>Viridiplantae</taxon>
        <taxon>Streptophyta</taxon>
        <taxon>Embryophyta</taxon>
        <taxon>Tracheophyta</taxon>
        <taxon>Spermatophyta</taxon>
        <taxon>Magnoliopsida</taxon>
        <taxon>Liliopsida</taxon>
        <taxon>Acoraceae</taxon>
        <taxon>Acorus</taxon>
    </lineage>
</organism>
<reference evidence="2" key="2">
    <citation type="submission" date="2023-06" db="EMBL/GenBank/DDBJ databases">
        <authorList>
            <person name="Ma L."/>
            <person name="Liu K.-W."/>
            <person name="Li Z."/>
            <person name="Hsiao Y.-Y."/>
            <person name="Qi Y."/>
            <person name="Fu T."/>
            <person name="Tang G."/>
            <person name="Zhang D."/>
            <person name="Sun W.-H."/>
            <person name="Liu D.-K."/>
            <person name="Li Y."/>
            <person name="Chen G.-Z."/>
            <person name="Liu X.-D."/>
            <person name="Liao X.-Y."/>
            <person name="Jiang Y.-T."/>
            <person name="Yu X."/>
            <person name="Hao Y."/>
            <person name="Huang J."/>
            <person name="Zhao X.-W."/>
            <person name="Ke S."/>
            <person name="Chen Y.-Y."/>
            <person name="Wu W.-L."/>
            <person name="Hsu J.-L."/>
            <person name="Lin Y.-F."/>
            <person name="Huang M.-D."/>
            <person name="Li C.-Y."/>
            <person name="Huang L."/>
            <person name="Wang Z.-W."/>
            <person name="Zhao X."/>
            <person name="Zhong W.-Y."/>
            <person name="Peng D.-H."/>
            <person name="Ahmad S."/>
            <person name="Lan S."/>
            <person name="Zhang J.-S."/>
            <person name="Tsai W.-C."/>
            <person name="Van De Peer Y."/>
            <person name="Liu Z.-J."/>
        </authorList>
    </citation>
    <scope>NUCLEOTIDE SEQUENCE</scope>
    <source>
        <strain evidence="2">SCP</strain>
        <tissue evidence="2">Leaves</tissue>
    </source>
</reference>